<dbReference type="EMBL" id="BMAO01018101">
    <property type="protein sequence ID" value="GFR20976.1"/>
    <property type="molecule type" value="Genomic_DNA"/>
</dbReference>
<accession>A0A8X6JWZ1</accession>
<evidence type="ECO:0000313" key="2">
    <source>
        <dbReference type="Proteomes" id="UP000887116"/>
    </source>
</evidence>
<gene>
    <name evidence="1" type="ORF">TNCT_245811</name>
</gene>
<sequence length="109" mass="12667">MLQMIVDKESTNFMGIEKIFCADTNISPASSSRIKETCIESLILIFSETVAFIKTMPPNIITHFIRRRRKDTNIPEVFETIPDNWMATEPIHFENHSLRCQLCFQNLNC</sequence>
<evidence type="ECO:0000313" key="1">
    <source>
        <dbReference type="EMBL" id="GFR20976.1"/>
    </source>
</evidence>
<protein>
    <submittedName>
        <fullName evidence="1">Uncharacterized protein</fullName>
    </submittedName>
</protein>
<organism evidence="1 2">
    <name type="scientific">Trichonephila clavata</name>
    <name type="common">Joro spider</name>
    <name type="synonym">Nephila clavata</name>
    <dbReference type="NCBI Taxonomy" id="2740835"/>
    <lineage>
        <taxon>Eukaryota</taxon>
        <taxon>Metazoa</taxon>
        <taxon>Ecdysozoa</taxon>
        <taxon>Arthropoda</taxon>
        <taxon>Chelicerata</taxon>
        <taxon>Arachnida</taxon>
        <taxon>Araneae</taxon>
        <taxon>Araneomorphae</taxon>
        <taxon>Entelegynae</taxon>
        <taxon>Araneoidea</taxon>
        <taxon>Nephilidae</taxon>
        <taxon>Trichonephila</taxon>
    </lineage>
</organism>
<dbReference type="Proteomes" id="UP000887116">
    <property type="component" value="Unassembled WGS sequence"/>
</dbReference>
<dbReference type="AlphaFoldDB" id="A0A8X6JWZ1"/>
<name>A0A8X6JWZ1_TRICU</name>
<proteinExistence type="predicted"/>
<reference evidence="1" key="1">
    <citation type="submission" date="2020-07" db="EMBL/GenBank/DDBJ databases">
        <title>Multicomponent nature underlies the extraordinary mechanical properties of spider dragline silk.</title>
        <authorList>
            <person name="Kono N."/>
            <person name="Nakamura H."/>
            <person name="Mori M."/>
            <person name="Yoshida Y."/>
            <person name="Ohtoshi R."/>
            <person name="Malay A.D."/>
            <person name="Moran D.A.P."/>
            <person name="Tomita M."/>
            <person name="Numata K."/>
            <person name="Arakawa K."/>
        </authorList>
    </citation>
    <scope>NUCLEOTIDE SEQUENCE</scope>
</reference>
<comment type="caution">
    <text evidence="1">The sequence shown here is derived from an EMBL/GenBank/DDBJ whole genome shotgun (WGS) entry which is preliminary data.</text>
</comment>
<keyword evidence="2" id="KW-1185">Reference proteome</keyword>